<dbReference type="CDD" id="cd05474">
    <property type="entry name" value="SAP_like"/>
    <property type="match status" value="1"/>
</dbReference>
<evidence type="ECO:0000256" key="5">
    <source>
        <dbReference type="ARBA" id="ARBA00022801"/>
    </source>
</evidence>
<feature type="active site" evidence="6">
    <location>
        <position position="277"/>
    </location>
</feature>
<keyword evidence="12" id="KW-1185">Reference proteome</keyword>
<dbReference type="OrthoDB" id="771136at2759"/>
<keyword evidence="5 7" id="KW-0378">Hydrolase</keyword>
<evidence type="ECO:0000256" key="3">
    <source>
        <dbReference type="ARBA" id="ARBA00022729"/>
    </source>
</evidence>
<dbReference type="AlphaFoldDB" id="A0A0F7ZQV0"/>
<feature type="chain" id="PRO_5007403717" description="Peptidase A1 domain-containing protein" evidence="8">
    <location>
        <begin position="25"/>
        <end position="473"/>
    </location>
</feature>
<evidence type="ECO:0000313" key="12">
    <source>
        <dbReference type="Proteomes" id="UP000054481"/>
    </source>
</evidence>
<proteinExistence type="inferred from homology"/>
<dbReference type="PANTHER" id="PTHR47966">
    <property type="entry name" value="BETA-SITE APP-CLEAVING ENZYME, ISOFORM A-RELATED"/>
    <property type="match status" value="1"/>
</dbReference>
<dbReference type="GO" id="GO:0004190">
    <property type="term" value="F:aspartic-type endopeptidase activity"/>
    <property type="evidence" value="ECO:0007669"/>
    <property type="project" value="UniProtKB-KW"/>
</dbReference>
<dbReference type="InterPro" id="IPR033876">
    <property type="entry name" value="SAP-like"/>
</dbReference>
<evidence type="ECO:0000256" key="6">
    <source>
        <dbReference type="PIRSR" id="PIRSR601461-1"/>
    </source>
</evidence>
<feature type="domain" description="Peptidase A1" evidence="9">
    <location>
        <begin position="62"/>
        <end position="411"/>
    </location>
</feature>
<dbReference type="Gene3D" id="2.40.70.10">
    <property type="entry name" value="Acid Proteases"/>
    <property type="match status" value="2"/>
</dbReference>
<name>A0A0F7ZQV0_9HYPO</name>
<evidence type="ECO:0000259" key="9">
    <source>
        <dbReference type="PROSITE" id="PS51767"/>
    </source>
</evidence>
<keyword evidence="2 7" id="KW-0645">Protease</keyword>
<dbReference type="EMBL" id="KQ030522">
    <property type="protein sequence ID" value="KJZ74814.1"/>
    <property type="molecule type" value="Genomic_DNA"/>
</dbReference>
<organism evidence="10 12">
    <name type="scientific">Hirsutella minnesotensis 3608</name>
    <dbReference type="NCBI Taxonomy" id="1043627"/>
    <lineage>
        <taxon>Eukaryota</taxon>
        <taxon>Fungi</taxon>
        <taxon>Dikarya</taxon>
        <taxon>Ascomycota</taxon>
        <taxon>Pezizomycotina</taxon>
        <taxon>Sordariomycetes</taxon>
        <taxon>Hypocreomycetidae</taxon>
        <taxon>Hypocreales</taxon>
        <taxon>Ophiocordycipitaceae</taxon>
        <taxon>Hirsutella</taxon>
    </lineage>
</organism>
<comment type="similarity">
    <text evidence="1 7">Belongs to the peptidase A1 family.</text>
</comment>
<evidence type="ECO:0000256" key="2">
    <source>
        <dbReference type="ARBA" id="ARBA00022670"/>
    </source>
</evidence>
<accession>A0A0F7ZQV0</accession>
<keyword evidence="4 7" id="KW-0064">Aspartyl protease</keyword>
<dbReference type="InterPro" id="IPR021109">
    <property type="entry name" value="Peptidase_aspartic_dom_sf"/>
</dbReference>
<dbReference type="PROSITE" id="PS51767">
    <property type="entry name" value="PEPTIDASE_A1"/>
    <property type="match status" value="1"/>
</dbReference>
<evidence type="ECO:0000313" key="10">
    <source>
        <dbReference type="EMBL" id="KJZ68498.1"/>
    </source>
</evidence>
<keyword evidence="3 8" id="KW-0732">Signal</keyword>
<evidence type="ECO:0000256" key="7">
    <source>
        <dbReference type="RuleBase" id="RU000454"/>
    </source>
</evidence>
<feature type="active site" evidence="6">
    <location>
        <position position="80"/>
    </location>
</feature>
<evidence type="ECO:0000313" key="11">
    <source>
        <dbReference type="EMBL" id="KJZ74814.1"/>
    </source>
</evidence>
<dbReference type="Proteomes" id="UP000054481">
    <property type="component" value="Unassembled WGS sequence"/>
</dbReference>
<evidence type="ECO:0000256" key="8">
    <source>
        <dbReference type="SAM" id="SignalP"/>
    </source>
</evidence>
<gene>
    <name evidence="11" type="ORF">HIM_05723</name>
    <name evidence="10" type="ORF">HIM_12108</name>
</gene>
<evidence type="ECO:0000256" key="4">
    <source>
        <dbReference type="ARBA" id="ARBA00022750"/>
    </source>
</evidence>
<dbReference type="InterPro" id="IPR001461">
    <property type="entry name" value="Aspartic_peptidase_A1"/>
</dbReference>
<dbReference type="PRINTS" id="PR00792">
    <property type="entry name" value="PEPSIN"/>
</dbReference>
<dbReference type="InterPro" id="IPR001969">
    <property type="entry name" value="Aspartic_peptidase_AS"/>
</dbReference>
<dbReference type="GO" id="GO:0006508">
    <property type="term" value="P:proteolysis"/>
    <property type="evidence" value="ECO:0007669"/>
    <property type="project" value="UniProtKB-KW"/>
</dbReference>
<reference evidence="10 12" key="1">
    <citation type="journal article" date="2014" name="Genome Biol. Evol.">
        <title>Comparative genomics and transcriptomics analyses reveal divergent lifestyle features of nematode endoparasitic fungus Hirsutella minnesotensis.</title>
        <authorList>
            <person name="Lai Y."/>
            <person name="Liu K."/>
            <person name="Zhang X."/>
            <person name="Zhang X."/>
            <person name="Li K."/>
            <person name="Wang N."/>
            <person name="Shu C."/>
            <person name="Wu Y."/>
            <person name="Wang C."/>
            <person name="Bushley K.E."/>
            <person name="Xiang M."/>
            <person name="Liu X."/>
        </authorList>
    </citation>
    <scope>NUCLEOTIDE SEQUENCE [LARGE SCALE GENOMIC DNA]</scope>
    <source>
        <strain evidence="10 12">3608</strain>
    </source>
</reference>
<dbReference type="InterPro" id="IPR033121">
    <property type="entry name" value="PEPTIDASE_A1"/>
</dbReference>
<sequence>MLPSSQSLVLLGLVASFASAGTLSVPFHRRHGQLSASPLSPILRRDRSVNIEAINNITGGGYYAELGIGTPPQNMAFLLDTGSSDTWVNSVTTDLCNSFEQQARTQTWCQRPFNPSSSSTYSLVARGGFDITYLDQKNIEGDYFNDTVTIGDKQVHGQQLGLAIKSTRQSGIMGLGFRANVASHTAYPTIVDNMVEQGVINAPIFSLFLDNIDDKSGTILFGGIDSQKYHGKLATLPIMYNPQQTVSRNITSYMVRLRGFNVDGVDLDRLDAGAILDSGSTISLMPDSQVQDIYRHFGVRTVEGIPTPLVDCAYRDAQARGITFNFKFDGKTIQVPIKEMVIDAFPDDIQRLLTASQLAALFRNWSRVCIFGIGSTYDYGITSDSFALLGDTFLRSAYVVYDMGNHQIGLAQANVKSDGSNIIEISKDATELPNVEGVPGTGQENAARPIGPSSIGVLVAAALTIAAAIAAPL</sequence>
<dbReference type="EMBL" id="KQ030878">
    <property type="protein sequence ID" value="KJZ68498.1"/>
    <property type="molecule type" value="Genomic_DNA"/>
</dbReference>
<dbReference type="Pfam" id="PF00026">
    <property type="entry name" value="Asp"/>
    <property type="match status" value="1"/>
</dbReference>
<dbReference type="PROSITE" id="PS00141">
    <property type="entry name" value="ASP_PROTEASE"/>
    <property type="match status" value="2"/>
</dbReference>
<dbReference type="PANTHER" id="PTHR47966:SF65">
    <property type="entry name" value="ASPARTIC-TYPE ENDOPEPTIDASE"/>
    <property type="match status" value="1"/>
</dbReference>
<dbReference type="SUPFAM" id="SSF50630">
    <property type="entry name" value="Acid proteases"/>
    <property type="match status" value="1"/>
</dbReference>
<feature type="signal peptide" evidence="8">
    <location>
        <begin position="1"/>
        <end position="24"/>
    </location>
</feature>
<evidence type="ECO:0000256" key="1">
    <source>
        <dbReference type="ARBA" id="ARBA00007447"/>
    </source>
</evidence>
<protein>
    <recommendedName>
        <fullName evidence="9">Peptidase A1 domain-containing protein</fullName>
    </recommendedName>
</protein>